<organism evidence="2 3">
    <name type="scientific">Oceanotoga teriensis</name>
    <dbReference type="NCBI Taxonomy" id="515440"/>
    <lineage>
        <taxon>Bacteria</taxon>
        <taxon>Thermotogati</taxon>
        <taxon>Thermotogota</taxon>
        <taxon>Thermotogae</taxon>
        <taxon>Petrotogales</taxon>
        <taxon>Petrotogaceae</taxon>
        <taxon>Oceanotoga</taxon>
    </lineage>
</organism>
<dbReference type="GO" id="GO:0009424">
    <property type="term" value="C:bacterial-type flagellum hook"/>
    <property type="evidence" value="ECO:0007669"/>
    <property type="project" value="InterPro"/>
</dbReference>
<dbReference type="AlphaFoldDB" id="A0AA45HHS2"/>
<dbReference type="PANTHER" id="PTHR42792:SF1">
    <property type="entry name" value="FLAGELLAR HOOK-ASSOCIATED PROTEIN 3"/>
    <property type="match status" value="1"/>
</dbReference>
<dbReference type="InterPro" id="IPR013384">
    <property type="entry name" value="Flagell_FlgL"/>
</dbReference>
<dbReference type="NCBIfam" id="TIGR02550">
    <property type="entry name" value="flagell_flgL"/>
    <property type="match status" value="1"/>
</dbReference>
<dbReference type="Gene3D" id="1.20.1330.10">
    <property type="entry name" value="f41 fragment of flagellin, N-terminal domain"/>
    <property type="match status" value="1"/>
</dbReference>
<reference evidence="2 3" key="1">
    <citation type="submission" date="2018-05" db="EMBL/GenBank/DDBJ databases">
        <title>Genomic Encyclopedia of Type Strains, Phase IV (KMG-IV): sequencing the most valuable type-strain genomes for metagenomic binning, comparative biology and taxonomic classification.</title>
        <authorList>
            <person name="Goeker M."/>
        </authorList>
    </citation>
    <scope>NUCLEOTIDE SEQUENCE [LARGE SCALE GENOMIC DNA]</scope>
    <source>
        <strain evidence="2 3">DSM 24906</strain>
    </source>
</reference>
<keyword evidence="2" id="KW-0969">Cilium</keyword>
<feature type="domain" description="Flagellin N-terminal" evidence="1">
    <location>
        <begin position="6"/>
        <end position="138"/>
    </location>
</feature>
<dbReference type="PANTHER" id="PTHR42792">
    <property type="entry name" value="FLAGELLIN"/>
    <property type="match status" value="1"/>
</dbReference>
<keyword evidence="3" id="KW-1185">Reference proteome</keyword>
<keyword evidence="2" id="KW-0282">Flagellum</keyword>
<gene>
    <name evidence="2" type="ORF">C7380_12520</name>
</gene>
<dbReference type="EMBL" id="QGGI01000025">
    <property type="protein sequence ID" value="PWJ87279.1"/>
    <property type="molecule type" value="Genomic_DNA"/>
</dbReference>
<dbReference type="RefSeq" id="WP_109606356.1">
    <property type="nucleotide sequence ID" value="NZ_JAMHJO010000003.1"/>
</dbReference>
<proteinExistence type="predicted"/>
<evidence type="ECO:0000259" key="1">
    <source>
        <dbReference type="Pfam" id="PF00669"/>
    </source>
</evidence>
<comment type="caution">
    <text evidence="2">The sequence shown here is derived from an EMBL/GenBank/DDBJ whole genome shotgun (WGS) entry which is preliminary data.</text>
</comment>
<keyword evidence="2" id="KW-0966">Cell projection</keyword>
<accession>A0AA45HHS2</accession>
<protein>
    <submittedName>
        <fullName evidence="2">Flagellar hook-associated protein 3 FlgL</fullName>
    </submittedName>
</protein>
<dbReference type="SUPFAM" id="SSF64518">
    <property type="entry name" value="Phase 1 flagellin"/>
    <property type="match status" value="1"/>
</dbReference>
<dbReference type="GO" id="GO:0071973">
    <property type="term" value="P:bacterial-type flagellum-dependent cell motility"/>
    <property type="evidence" value="ECO:0007669"/>
    <property type="project" value="InterPro"/>
</dbReference>
<dbReference type="GO" id="GO:0005198">
    <property type="term" value="F:structural molecule activity"/>
    <property type="evidence" value="ECO:0007669"/>
    <property type="project" value="InterPro"/>
</dbReference>
<dbReference type="InterPro" id="IPR001029">
    <property type="entry name" value="Flagellin_N"/>
</dbReference>
<name>A0AA45HHS2_9BACT</name>
<dbReference type="Pfam" id="PF00669">
    <property type="entry name" value="Flagellin_N"/>
    <property type="match status" value="1"/>
</dbReference>
<sequence length="294" mass="32518">MRVTEKYMSSTALADMQKVLQKYTKLNKQMTSGKKVLYPSDNAAIASRVSNLDSRIRQMERYKSSIELAKSYNNMYDQSVQELNNVFLRMKELSVRGSSDSLSQEDRGAIVQELKKMKDHVISIANTKVSGSYIFGGAASDTAPVSPTGEIQTPAISNINQKVSVGGYDVEYGKTVYDVFTTKSGTSAFKLIDRLADAIENEDHDAIQNELGAIEEIQHAALGNLSSIGAVDRLLDLSAKRIEEFKYFNTEFLSKEADADLAETQMNLSMQQVILNNALKTAANILPKSLIDFI</sequence>
<dbReference type="InterPro" id="IPR001492">
    <property type="entry name" value="Flagellin"/>
</dbReference>
<dbReference type="Proteomes" id="UP000245921">
    <property type="component" value="Unassembled WGS sequence"/>
</dbReference>
<evidence type="ECO:0000313" key="3">
    <source>
        <dbReference type="Proteomes" id="UP000245921"/>
    </source>
</evidence>
<evidence type="ECO:0000313" key="2">
    <source>
        <dbReference type="EMBL" id="PWJ87279.1"/>
    </source>
</evidence>